<reference evidence="4" key="2">
    <citation type="journal article" date="2008" name="Nucleic Acids Res.">
        <title>The rice annotation project database (RAP-DB): 2008 update.</title>
        <authorList>
            <consortium name="The rice annotation project (RAP)"/>
        </authorList>
    </citation>
    <scope>GENOME REANNOTATION</scope>
    <source>
        <strain evidence="4">cv. Nipponbare</strain>
    </source>
</reference>
<feature type="compositionally biased region" description="Basic and acidic residues" evidence="1">
    <location>
        <begin position="1"/>
        <end position="11"/>
    </location>
</feature>
<dbReference type="EMBL" id="AP005605">
    <property type="protein sequence ID" value="BAC99836.1"/>
    <property type="molecule type" value="Genomic_DNA"/>
</dbReference>
<gene>
    <name evidence="3" type="primary">OJ1449_C01.31</name>
</gene>
<evidence type="ECO:0000313" key="3">
    <source>
        <dbReference type="EMBL" id="BAC99836.1"/>
    </source>
</evidence>
<keyword evidence="2" id="KW-0812">Transmembrane</keyword>
<dbReference type="Proteomes" id="UP000000763">
    <property type="component" value="Chromosome 8"/>
</dbReference>
<sequence>MSNTGDKEKETPVNTNGGNTASNSSGGPFLGYNLITLFQLEVLLLMFIAMSTLCHYVIVDAYSTLSMLMLITFTTITGSNPIVNIMIIILLFWIKICRIMTKFPTTARVVDGSKGRRRRRMKKTAAIEAVVVCGRYGWSRWCWKEEEEEWRLDAVGKPATCGGGVAGEPQRYPFHHYCSSTLELECIAARGCCCCSSPTCSDLVAASSGNQPRMGASSPASPNAILSRTAAVASATMHSSSSVELQQFLADLLVTAPPPARGRSALPSTLTGEALSAPSSMSLSAPRFLPELEKKGICNNRANGGIGSCCDGVA</sequence>
<keyword evidence="2" id="KW-0472">Membrane</keyword>
<evidence type="ECO:0000313" key="4">
    <source>
        <dbReference type="Proteomes" id="UP000000763"/>
    </source>
</evidence>
<protein>
    <submittedName>
        <fullName evidence="3">Uncharacterized protein</fullName>
    </submittedName>
</protein>
<proteinExistence type="predicted"/>
<keyword evidence="2" id="KW-1133">Transmembrane helix</keyword>
<evidence type="ECO:0000256" key="1">
    <source>
        <dbReference type="SAM" id="MobiDB-lite"/>
    </source>
</evidence>
<organism evidence="3 4">
    <name type="scientific">Oryza sativa subsp. japonica</name>
    <name type="common">Rice</name>
    <dbReference type="NCBI Taxonomy" id="39947"/>
    <lineage>
        <taxon>Eukaryota</taxon>
        <taxon>Viridiplantae</taxon>
        <taxon>Streptophyta</taxon>
        <taxon>Embryophyta</taxon>
        <taxon>Tracheophyta</taxon>
        <taxon>Spermatophyta</taxon>
        <taxon>Magnoliopsida</taxon>
        <taxon>Liliopsida</taxon>
        <taxon>Poales</taxon>
        <taxon>Poaceae</taxon>
        <taxon>BOP clade</taxon>
        <taxon>Oryzoideae</taxon>
        <taxon>Oryzeae</taxon>
        <taxon>Oryzinae</taxon>
        <taxon>Oryza</taxon>
        <taxon>Oryza sativa</taxon>
    </lineage>
</organism>
<dbReference type="AlphaFoldDB" id="Q6YYN2"/>
<reference evidence="4" key="1">
    <citation type="journal article" date="2005" name="Nature">
        <title>The map-based sequence of the rice genome.</title>
        <authorList>
            <consortium name="International rice genome sequencing project (IRGSP)"/>
            <person name="Matsumoto T."/>
            <person name="Wu J."/>
            <person name="Kanamori H."/>
            <person name="Katayose Y."/>
            <person name="Fujisawa M."/>
            <person name="Namiki N."/>
            <person name="Mizuno H."/>
            <person name="Yamamoto K."/>
            <person name="Antonio B.A."/>
            <person name="Baba T."/>
            <person name="Sakata K."/>
            <person name="Nagamura Y."/>
            <person name="Aoki H."/>
            <person name="Arikawa K."/>
            <person name="Arita K."/>
            <person name="Bito T."/>
            <person name="Chiden Y."/>
            <person name="Fujitsuka N."/>
            <person name="Fukunaka R."/>
            <person name="Hamada M."/>
            <person name="Harada C."/>
            <person name="Hayashi A."/>
            <person name="Hijishita S."/>
            <person name="Honda M."/>
            <person name="Hosokawa S."/>
            <person name="Ichikawa Y."/>
            <person name="Idonuma A."/>
            <person name="Iijima M."/>
            <person name="Ikeda M."/>
            <person name="Ikeno M."/>
            <person name="Ito K."/>
            <person name="Ito S."/>
            <person name="Ito T."/>
            <person name="Ito Y."/>
            <person name="Ito Y."/>
            <person name="Iwabuchi A."/>
            <person name="Kamiya K."/>
            <person name="Karasawa W."/>
            <person name="Kurita K."/>
            <person name="Katagiri S."/>
            <person name="Kikuta A."/>
            <person name="Kobayashi H."/>
            <person name="Kobayashi N."/>
            <person name="Machita K."/>
            <person name="Maehara T."/>
            <person name="Masukawa M."/>
            <person name="Mizubayashi T."/>
            <person name="Mukai Y."/>
            <person name="Nagasaki H."/>
            <person name="Nagata Y."/>
            <person name="Naito S."/>
            <person name="Nakashima M."/>
            <person name="Nakama Y."/>
            <person name="Nakamichi Y."/>
            <person name="Nakamura M."/>
            <person name="Meguro A."/>
            <person name="Negishi M."/>
            <person name="Ohta I."/>
            <person name="Ohta T."/>
            <person name="Okamoto M."/>
            <person name="Ono N."/>
            <person name="Saji S."/>
            <person name="Sakaguchi M."/>
            <person name="Sakai K."/>
            <person name="Shibata M."/>
            <person name="Shimokawa T."/>
            <person name="Song J."/>
            <person name="Takazaki Y."/>
            <person name="Terasawa K."/>
            <person name="Tsugane M."/>
            <person name="Tsuji K."/>
            <person name="Ueda S."/>
            <person name="Waki K."/>
            <person name="Yamagata H."/>
            <person name="Yamamoto M."/>
            <person name="Yamamoto S."/>
            <person name="Yamane H."/>
            <person name="Yoshiki S."/>
            <person name="Yoshihara R."/>
            <person name="Yukawa K."/>
            <person name="Zhong H."/>
            <person name="Yano M."/>
            <person name="Yuan Q."/>
            <person name="Ouyang S."/>
            <person name="Liu J."/>
            <person name="Jones K.M."/>
            <person name="Gansberger K."/>
            <person name="Moffat K."/>
            <person name="Hill J."/>
            <person name="Bera J."/>
            <person name="Fadrosh D."/>
            <person name="Jin S."/>
            <person name="Johri S."/>
            <person name="Kim M."/>
            <person name="Overton L."/>
            <person name="Reardon M."/>
            <person name="Tsitrin T."/>
            <person name="Vuong H."/>
            <person name="Weaver B."/>
            <person name="Ciecko A."/>
            <person name="Tallon L."/>
            <person name="Jackson J."/>
            <person name="Pai G."/>
            <person name="Aken S.V."/>
            <person name="Utterback T."/>
            <person name="Reidmuller S."/>
            <person name="Feldblyum T."/>
            <person name="Hsiao J."/>
            <person name="Zismann V."/>
            <person name="Iobst S."/>
            <person name="de Vazeille A.R."/>
            <person name="Buell C.R."/>
            <person name="Ying K."/>
            <person name="Li Y."/>
            <person name="Lu T."/>
            <person name="Huang Y."/>
            <person name="Zhao Q."/>
            <person name="Feng Q."/>
            <person name="Zhang L."/>
            <person name="Zhu J."/>
            <person name="Weng Q."/>
            <person name="Mu J."/>
            <person name="Lu Y."/>
            <person name="Fan D."/>
            <person name="Liu Y."/>
            <person name="Guan J."/>
            <person name="Zhang Y."/>
            <person name="Yu S."/>
            <person name="Liu X."/>
            <person name="Zhang Y."/>
            <person name="Hong G."/>
            <person name="Han B."/>
            <person name="Choisne N."/>
            <person name="Demange N."/>
            <person name="Orjeda G."/>
            <person name="Samain S."/>
            <person name="Cattolico L."/>
            <person name="Pelletier E."/>
            <person name="Couloux A."/>
            <person name="Segurens B."/>
            <person name="Wincker P."/>
            <person name="D'Hont A."/>
            <person name="Scarpelli C."/>
            <person name="Weissenbach J."/>
            <person name="Salanoubat M."/>
            <person name="Quetier F."/>
            <person name="Yu Y."/>
            <person name="Kim H.R."/>
            <person name="Rambo T."/>
            <person name="Currie J."/>
            <person name="Collura K."/>
            <person name="Luo M."/>
            <person name="Yang T."/>
            <person name="Ammiraju J.S.S."/>
            <person name="Engler F."/>
            <person name="Soderlund C."/>
            <person name="Wing R.A."/>
            <person name="Palmer L.E."/>
            <person name="de la Bastide M."/>
            <person name="Spiegel L."/>
            <person name="Nascimento L."/>
            <person name="Zutavern T."/>
            <person name="O'Shaughnessy A."/>
            <person name="Dike S."/>
            <person name="Dedhia N."/>
            <person name="Preston R."/>
            <person name="Balija V."/>
            <person name="McCombie W.R."/>
            <person name="Chow T."/>
            <person name="Chen H."/>
            <person name="Chung M."/>
            <person name="Chen C."/>
            <person name="Shaw J."/>
            <person name="Wu H."/>
            <person name="Hsiao K."/>
            <person name="Chao Y."/>
            <person name="Chu M."/>
            <person name="Cheng C."/>
            <person name="Hour A."/>
            <person name="Lee P."/>
            <person name="Lin S."/>
            <person name="Lin Y."/>
            <person name="Liou J."/>
            <person name="Liu S."/>
            <person name="Hsing Y."/>
            <person name="Raghuvanshi S."/>
            <person name="Mohanty A."/>
            <person name="Bharti A.K."/>
            <person name="Gaur A."/>
            <person name="Gupta V."/>
            <person name="Kumar D."/>
            <person name="Ravi V."/>
            <person name="Vij S."/>
            <person name="Kapur A."/>
            <person name="Khurana P."/>
            <person name="Khurana P."/>
            <person name="Khurana J.P."/>
            <person name="Tyagi A.K."/>
            <person name="Gaikwad K."/>
            <person name="Singh A."/>
            <person name="Dalal V."/>
            <person name="Srivastava S."/>
            <person name="Dixit A."/>
            <person name="Pal A.K."/>
            <person name="Ghazi I.A."/>
            <person name="Yadav M."/>
            <person name="Pandit A."/>
            <person name="Bhargava A."/>
            <person name="Sureshbabu K."/>
            <person name="Batra K."/>
            <person name="Sharma T.R."/>
            <person name="Mohapatra T."/>
            <person name="Singh N.K."/>
            <person name="Messing J."/>
            <person name="Nelson A.B."/>
            <person name="Fuks G."/>
            <person name="Kavchok S."/>
            <person name="Keizer G."/>
            <person name="Linton E."/>
            <person name="Llaca V."/>
            <person name="Song R."/>
            <person name="Tanyolac B."/>
            <person name="Young S."/>
            <person name="Ho-Il K."/>
            <person name="Hahn J.H."/>
            <person name="Sangsakoo G."/>
            <person name="Vanavichit A."/>
            <person name="de Mattos Luiz.A.T."/>
            <person name="Zimmer P.D."/>
            <person name="Malone G."/>
            <person name="Dellagostin O."/>
            <person name="de Oliveira A.C."/>
            <person name="Bevan M."/>
            <person name="Bancroft I."/>
            <person name="Minx P."/>
            <person name="Cordum H."/>
            <person name="Wilson R."/>
            <person name="Cheng Z."/>
            <person name="Jin W."/>
            <person name="Jiang J."/>
            <person name="Leong S.A."/>
            <person name="Iwama H."/>
            <person name="Gojobori T."/>
            <person name="Itoh T."/>
            <person name="Niimura Y."/>
            <person name="Fujii Y."/>
            <person name="Habara T."/>
            <person name="Sakai H."/>
            <person name="Sato Y."/>
            <person name="Wilson G."/>
            <person name="Kumar K."/>
            <person name="McCouch S."/>
            <person name="Juretic N."/>
            <person name="Hoen D."/>
            <person name="Wright S."/>
            <person name="Bruskiewich R."/>
            <person name="Bureau T."/>
            <person name="Miyao A."/>
            <person name="Hirochika H."/>
            <person name="Nishikawa T."/>
            <person name="Kadowaki K."/>
            <person name="Sugiura M."/>
            <person name="Burr B."/>
            <person name="Sasaki T."/>
        </authorList>
    </citation>
    <scope>NUCLEOTIDE SEQUENCE [LARGE SCALE GENOMIC DNA]</scope>
    <source>
        <strain evidence="4">cv. Nipponbare</strain>
    </source>
</reference>
<feature type="transmembrane region" description="Helical" evidence="2">
    <location>
        <begin position="34"/>
        <end position="58"/>
    </location>
</feature>
<evidence type="ECO:0000256" key="2">
    <source>
        <dbReference type="SAM" id="Phobius"/>
    </source>
</evidence>
<accession>Q6YYN2</accession>
<feature type="transmembrane region" description="Helical" evidence="2">
    <location>
        <begin position="70"/>
        <end position="94"/>
    </location>
</feature>
<name>Q6YYN2_ORYSJ</name>
<feature type="region of interest" description="Disordered" evidence="1">
    <location>
        <begin position="1"/>
        <end position="22"/>
    </location>
</feature>